<keyword evidence="2" id="KW-1185">Reference proteome</keyword>
<dbReference type="Proteomes" id="UP000552683">
    <property type="component" value="Unassembled WGS sequence"/>
</dbReference>
<comment type="caution">
    <text evidence="1">The sequence shown here is derived from an EMBL/GenBank/DDBJ whole genome shotgun (WGS) entry which is preliminary data.</text>
</comment>
<organism evidence="1 2">
    <name type="scientific">Campylobacter massiliensis</name>
    <dbReference type="NCBI Taxonomy" id="2762557"/>
    <lineage>
        <taxon>Bacteria</taxon>
        <taxon>Pseudomonadati</taxon>
        <taxon>Campylobacterota</taxon>
        <taxon>Epsilonproteobacteria</taxon>
        <taxon>Campylobacterales</taxon>
        <taxon>Campylobacteraceae</taxon>
        <taxon>Campylobacter</taxon>
    </lineage>
</organism>
<gene>
    <name evidence="1" type="ORF">H7R39_09670</name>
</gene>
<dbReference type="AlphaFoldDB" id="A0A842JEQ8"/>
<accession>A0A842JEQ8</accession>
<dbReference type="RefSeq" id="WP_185899027.1">
    <property type="nucleotide sequence ID" value="NZ_JACLZK010000002.1"/>
</dbReference>
<protein>
    <submittedName>
        <fullName evidence="1">Uncharacterized protein</fullName>
    </submittedName>
</protein>
<name>A0A842JEQ8_9BACT</name>
<evidence type="ECO:0000313" key="2">
    <source>
        <dbReference type="Proteomes" id="UP000552683"/>
    </source>
</evidence>
<evidence type="ECO:0000313" key="1">
    <source>
        <dbReference type="EMBL" id="MBC2883514.1"/>
    </source>
</evidence>
<proteinExistence type="predicted"/>
<sequence length="52" mass="6271">MFKLFSAAKIQRVEYWPKISSKFTQDFCRFRLQILRPQDSRKFNPKGGKCPF</sequence>
<dbReference type="EMBL" id="JACLZK010000002">
    <property type="protein sequence ID" value="MBC2883514.1"/>
    <property type="molecule type" value="Genomic_DNA"/>
</dbReference>
<reference evidence="1 2" key="1">
    <citation type="submission" date="2020-08" db="EMBL/GenBank/DDBJ databases">
        <title>Complete genome and description of Campylobacter massiliensis Marseille-Q3452 sp. nov.</title>
        <authorList>
            <person name="Antezack A."/>
        </authorList>
    </citation>
    <scope>NUCLEOTIDE SEQUENCE [LARGE SCALE GENOMIC DNA]</scope>
    <source>
        <strain evidence="1 2">Marseille-Q3452</strain>
    </source>
</reference>